<organism evidence="2 3">
    <name type="scientific">Thiothrix eikelboomii</name>
    <dbReference type="NCBI Taxonomy" id="92487"/>
    <lineage>
        <taxon>Bacteria</taxon>
        <taxon>Pseudomonadati</taxon>
        <taxon>Pseudomonadota</taxon>
        <taxon>Gammaproteobacteria</taxon>
        <taxon>Thiotrichales</taxon>
        <taxon>Thiotrichaceae</taxon>
        <taxon>Thiothrix</taxon>
    </lineage>
</organism>
<evidence type="ECO:0000313" key="3">
    <source>
        <dbReference type="Proteomes" id="UP000190460"/>
    </source>
</evidence>
<dbReference type="InterPro" id="IPR051207">
    <property type="entry name" value="ComplexI_NDUFA9_subunit"/>
</dbReference>
<feature type="domain" description="NAD-dependent epimerase/dehydratase" evidence="1">
    <location>
        <begin position="3"/>
        <end position="185"/>
    </location>
</feature>
<dbReference type="OrthoDB" id="9801773at2"/>
<dbReference type="RefSeq" id="WP_078924078.1">
    <property type="nucleotide sequence ID" value="NZ_FUYB01000026.1"/>
</dbReference>
<sequence length="276" mass="29790">MKILVTGASGFIGGAIQQALQQAGHEVVPIARRYGMDFNTLLKPEQWLPYLAGVEVVINAVGIIAETRGQSFENLHTRAPLALFKASEQQGVKRVIQISALGVDEQAFAAYQLSKKAADDGLKASKLAWFILRPSLVYGPGGASDAMFRRLAALPVISLPGGGQQRIQPVNVSDVVATVLRCLTAQPTHQVLDVVGPKQYTLETWLQALRAQQGKKPAPTVSISWSLVMLSAQLGHKLIPVLHPDNMRMLEKGSVAEVEGIKQFLGRMPLELGQSS</sequence>
<keyword evidence="3" id="KW-1185">Reference proteome</keyword>
<dbReference type="Proteomes" id="UP000190460">
    <property type="component" value="Unassembled WGS sequence"/>
</dbReference>
<dbReference type="PANTHER" id="PTHR12126">
    <property type="entry name" value="NADH-UBIQUINONE OXIDOREDUCTASE 39 KDA SUBUNIT-RELATED"/>
    <property type="match status" value="1"/>
</dbReference>
<dbReference type="GO" id="GO:0044877">
    <property type="term" value="F:protein-containing complex binding"/>
    <property type="evidence" value="ECO:0007669"/>
    <property type="project" value="TreeGrafter"/>
</dbReference>
<evidence type="ECO:0000259" key="1">
    <source>
        <dbReference type="Pfam" id="PF01370"/>
    </source>
</evidence>
<reference evidence="2 3" key="1">
    <citation type="submission" date="2017-02" db="EMBL/GenBank/DDBJ databases">
        <authorList>
            <person name="Peterson S.W."/>
        </authorList>
    </citation>
    <scope>NUCLEOTIDE SEQUENCE [LARGE SCALE GENOMIC DNA]</scope>
    <source>
        <strain evidence="2 3">ATCC 49788</strain>
    </source>
</reference>
<accession>A0A1T4XXE9</accession>
<evidence type="ECO:0000313" key="2">
    <source>
        <dbReference type="EMBL" id="SKA94259.1"/>
    </source>
</evidence>
<dbReference type="InterPro" id="IPR001509">
    <property type="entry name" value="Epimerase_deHydtase"/>
</dbReference>
<dbReference type="InterPro" id="IPR036291">
    <property type="entry name" value="NAD(P)-bd_dom_sf"/>
</dbReference>
<dbReference type="Pfam" id="PF01370">
    <property type="entry name" value="Epimerase"/>
    <property type="match status" value="1"/>
</dbReference>
<protein>
    <submittedName>
        <fullName evidence="2">Uncharacterized conserved protein YbjT, contains NAD(P)-binding and DUF2867 domains</fullName>
    </submittedName>
</protein>
<dbReference type="PANTHER" id="PTHR12126:SF11">
    <property type="entry name" value="NADH DEHYDROGENASE [UBIQUINONE] 1 ALPHA SUBCOMPLEX SUBUNIT 9, MITOCHONDRIAL"/>
    <property type="match status" value="1"/>
</dbReference>
<dbReference type="AlphaFoldDB" id="A0A1T4XXE9"/>
<proteinExistence type="predicted"/>
<dbReference type="EMBL" id="FUYB01000026">
    <property type="protein sequence ID" value="SKA94259.1"/>
    <property type="molecule type" value="Genomic_DNA"/>
</dbReference>
<name>A0A1T4XXE9_9GAMM</name>
<dbReference type="Gene3D" id="3.40.50.720">
    <property type="entry name" value="NAD(P)-binding Rossmann-like Domain"/>
    <property type="match status" value="1"/>
</dbReference>
<dbReference type="STRING" id="92487.SAMN02745130_03637"/>
<dbReference type="SUPFAM" id="SSF51735">
    <property type="entry name" value="NAD(P)-binding Rossmann-fold domains"/>
    <property type="match status" value="1"/>
</dbReference>
<gene>
    <name evidence="2" type="ORF">SAMN02745130_03637</name>
</gene>